<dbReference type="Proteomes" id="UP000789396">
    <property type="component" value="Unassembled WGS sequence"/>
</dbReference>
<feature type="compositionally biased region" description="Basic residues" evidence="1">
    <location>
        <begin position="220"/>
        <end position="236"/>
    </location>
</feature>
<feature type="compositionally biased region" description="Polar residues" evidence="1">
    <location>
        <begin position="373"/>
        <end position="387"/>
    </location>
</feature>
<sequence>MSEQVYSAHQTNESHSGPTDFMYSTRSSNTSWPYFQQPSDSNNQNLFPTFSSLDSNNQNMFPTFSSNSDNQNIYPTFSSDSNNNQNLFTTFSDNLFSSTNLDFNLWPNDPPAVPPRPMSIHQQPNIQAINSTNNTSIQHTNGINPVDGRSTEGFRNTLLEFQDFSGLISRGDVPPADETTNTPLNNSLPILVNADKNSHIQNSNTDTDQKKEPLGPTTRLTRKKPTGLPLKSRKRLSKDPSQLTSPNTSSPSPSPKIIPSPLLSPSPAQSPNIISSSALSPKVIPSPALSPKVIPSPALSPKLIPSPTPSPLYSPKIPSYSEESFQNLNVRQSNIGASFSETHLSSINSSSQNDLHHPSKSRPTTPLLIPIHNKNQGKQSFSTPSSP</sequence>
<evidence type="ECO:0000256" key="1">
    <source>
        <dbReference type="SAM" id="MobiDB-lite"/>
    </source>
</evidence>
<accession>A0A9N9H704</accession>
<feature type="region of interest" description="Disordered" evidence="1">
    <location>
        <begin position="344"/>
        <end position="387"/>
    </location>
</feature>
<feature type="non-terminal residue" evidence="2">
    <location>
        <position position="387"/>
    </location>
</feature>
<feature type="compositionally biased region" description="Polar residues" evidence="1">
    <location>
        <begin position="344"/>
        <end position="353"/>
    </location>
</feature>
<feature type="compositionally biased region" description="Pro residues" evidence="1">
    <location>
        <begin position="252"/>
        <end position="264"/>
    </location>
</feature>
<feature type="region of interest" description="Disordered" evidence="1">
    <location>
        <begin position="170"/>
        <end position="189"/>
    </location>
</feature>
<evidence type="ECO:0000313" key="3">
    <source>
        <dbReference type="Proteomes" id="UP000789396"/>
    </source>
</evidence>
<protein>
    <submittedName>
        <fullName evidence="2">10483_t:CDS:1</fullName>
    </submittedName>
</protein>
<feature type="region of interest" description="Disordered" evidence="1">
    <location>
        <begin position="198"/>
        <end position="274"/>
    </location>
</feature>
<evidence type="ECO:0000313" key="2">
    <source>
        <dbReference type="EMBL" id="CAG8663526.1"/>
    </source>
</evidence>
<organism evidence="2 3">
    <name type="scientific">Racocetra fulgida</name>
    <dbReference type="NCBI Taxonomy" id="60492"/>
    <lineage>
        <taxon>Eukaryota</taxon>
        <taxon>Fungi</taxon>
        <taxon>Fungi incertae sedis</taxon>
        <taxon>Mucoromycota</taxon>
        <taxon>Glomeromycotina</taxon>
        <taxon>Glomeromycetes</taxon>
        <taxon>Diversisporales</taxon>
        <taxon>Gigasporaceae</taxon>
        <taxon>Racocetra</taxon>
    </lineage>
</organism>
<name>A0A9N9H704_9GLOM</name>
<feature type="compositionally biased region" description="Low complexity" evidence="1">
    <location>
        <begin position="240"/>
        <end position="251"/>
    </location>
</feature>
<feature type="compositionally biased region" description="Polar residues" evidence="1">
    <location>
        <begin position="178"/>
        <end position="188"/>
    </location>
</feature>
<dbReference type="AlphaFoldDB" id="A0A9N9H704"/>
<keyword evidence="3" id="KW-1185">Reference proteome</keyword>
<proteinExistence type="predicted"/>
<comment type="caution">
    <text evidence="2">The sequence shown here is derived from an EMBL/GenBank/DDBJ whole genome shotgun (WGS) entry which is preliminary data.</text>
</comment>
<gene>
    <name evidence="2" type="ORF">RFULGI_LOCUS8946</name>
</gene>
<dbReference type="EMBL" id="CAJVPZ010015139">
    <property type="protein sequence ID" value="CAG8663526.1"/>
    <property type="molecule type" value="Genomic_DNA"/>
</dbReference>
<reference evidence="2" key="1">
    <citation type="submission" date="2021-06" db="EMBL/GenBank/DDBJ databases">
        <authorList>
            <person name="Kallberg Y."/>
            <person name="Tangrot J."/>
            <person name="Rosling A."/>
        </authorList>
    </citation>
    <scope>NUCLEOTIDE SEQUENCE</scope>
    <source>
        <strain evidence="2">IN212</strain>
    </source>
</reference>